<dbReference type="PANTHER" id="PTHR11985:SF15">
    <property type="entry name" value="GLYCEROL-3-PHOSPHATE DEHYDROGENASE, MITOCHONDRIAL"/>
    <property type="match status" value="1"/>
</dbReference>
<dbReference type="Proteomes" id="UP000199302">
    <property type="component" value="Unassembled WGS sequence"/>
</dbReference>
<dbReference type="InterPro" id="IPR031656">
    <property type="entry name" value="DAO_C"/>
</dbReference>
<evidence type="ECO:0000256" key="6">
    <source>
        <dbReference type="RuleBase" id="RU361217"/>
    </source>
</evidence>
<dbReference type="PRINTS" id="PR01001">
    <property type="entry name" value="FADG3PDH"/>
</dbReference>
<dbReference type="PROSITE" id="PS00977">
    <property type="entry name" value="FAD_G3PDH_1"/>
    <property type="match status" value="1"/>
</dbReference>
<evidence type="ECO:0000259" key="8">
    <source>
        <dbReference type="Pfam" id="PF16901"/>
    </source>
</evidence>
<evidence type="ECO:0000256" key="5">
    <source>
        <dbReference type="ARBA" id="ARBA00023002"/>
    </source>
</evidence>
<dbReference type="InterPro" id="IPR000447">
    <property type="entry name" value="G3P_DH_FAD-dep"/>
</dbReference>
<dbReference type="EC" id="1.1.5.3" evidence="6"/>
<keyword evidence="5 6" id="KW-0560">Oxidoreductase</keyword>
<protein>
    <recommendedName>
        <fullName evidence="6">Glycerol-3-phosphate dehydrogenase</fullName>
        <ecNumber evidence="6">1.1.5.3</ecNumber>
    </recommendedName>
</protein>
<reference evidence="9 10" key="1">
    <citation type="submission" date="2016-10" db="EMBL/GenBank/DDBJ databases">
        <authorList>
            <person name="de Groot N.N."/>
        </authorList>
    </citation>
    <scope>NUCLEOTIDE SEQUENCE [LARGE SCALE GENOMIC DNA]</scope>
    <source>
        <strain evidence="10">KMM 9023,NRIC 0796,JCM 17311,KCTC 23692</strain>
    </source>
</reference>
<dbReference type="InterPro" id="IPR036188">
    <property type="entry name" value="FAD/NAD-bd_sf"/>
</dbReference>
<comment type="cofactor">
    <cofactor evidence="1 6">
        <name>FAD</name>
        <dbReference type="ChEBI" id="CHEBI:57692"/>
    </cofactor>
</comment>
<dbReference type="GO" id="GO:0009331">
    <property type="term" value="C:glycerol-3-phosphate dehydrogenase (FAD) complex"/>
    <property type="evidence" value="ECO:0007669"/>
    <property type="project" value="UniProtKB-UniRule"/>
</dbReference>
<evidence type="ECO:0000256" key="2">
    <source>
        <dbReference type="ARBA" id="ARBA00007330"/>
    </source>
</evidence>
<evidence type="ECO:0000256" key="3">
    <source>
        <dbReference type="ARBA" id="ARBA00022630"/>
    </source>
</evidence>
<comment type="similarity">
    <text evidence="2 6">Belongs to the FAD-dependent glycerol-3-phosphate dehydrogenase family.</text>
</comment>
<dbReference type="AlphaFoldDB" id="A0A1I6EDH6"/>
<keyword evidence="3 6" id="KW-0285">Flavoprotein</keyword>
<dbReference type="Gene3D" id="1.10.8.870">
    <property type="entry name" value="Alpha-glycerophosphate oxidase, cap domain"/>
    <property type="match status" value="1"/>
</dbReference>
<keyword evidence="4" id="KW-0274">FAD</keyword>
<dbReference type="Gene3D" id="6.10.250.1890">
    <property type="match status" value="1"/>
</dbReference>
<dbReference type="InterPro" id="IPR038299">
    <property type="entry name" value="DAO_C_sf"/>
</dbReference>
<dbReference type="Pfam" id="PF01266">
    <property type="entry name" value="DAO"/>
    <property type="match status" value="1"/>
</dbReference>
<evidence type="ECO:0000256" key="1">
    <source>
        <dbReference type="ARBA" id="ARBA00001974"/>
    </source>
</evidence>
<name>A0A1I6EDH6_9RHOB</name>
<evidence type="ECO:0000256" key="4">
    <source>
        <dbReference type="ARBA" id="ARBA00022827"/>
    </source>
</evidence>
<dbReference type="NCBIfam" id="NF008899">
    <property type="entry name" value="PRK12266.1"/>
    <property type="match status" value="1"/>
</dbReference>
<dbReference type="Gene3D" id="3.50.50.60">
    <property type="entry name" value="FAD/NAD(P)-binding domain"/>
    <property type="match status" value="1"/>
</dbReference>
<evidence type="ECO:0000313" key="10">
    <source>
        <dbReference type="Proteomes" id="UP000199302"/>
    </source>
</evidence>
<keyword evidence="10" id="KW-1185">Reference proteome</keyword>
<dbReference type="STRING" id="871652.SAMN04515673_11056"/>
<dbReference type="GO" id="GO:0004368">
    <property type="term" value="F:glycerol-3-phosphate dehydrogenase (quinone) activity"/>
    <property type="evidence" value="ECO:0007669"/>
    <property type="project" value="UniProtKB-EC"/>
</dbReference>
<dbReference type="PROSITE" id="PS00978">
    <property type="entry name" value="FAD_G3PDH_2"/>
    <property type="match status" value="1"/>
</dbReference>
<dbReference type="SUPFAM" id="SSF51905">
    <property type="entry name" value="FAD/NAD(P)-binding domain"/>
    <property type="match status" value="1"/>
</dbReference>
<evidence type="ECO:0000259" key="7">
    <source>
        <dbReference type="Pfam" id="PF01266"/>
    </source>
</evidence>
<sequence>MTSFDSSDTTDLFVIGGGINGCGIARDAVGRGYSVALAEMGDLASATSSASTKLFHGGLRYLEYFEVRLVREALIEREVLLRAMPHISWPMRFVLPVHKEMRFESDTPTSRLLSYVMPWLKGRRPDWLIRLGLLMYDTLGGRKILPGTQVLALKGTPEGAPLEPRFEHAFEYSDCWIEDAKLVSLNARDAALRGARIHVRTKVLRAERVGDLWEVETENTQTGARATHRARMLVNAAGPWVGDVIQSRIGVNSREGVRLVRGSHIVVPRLYDHEKCYFFQGSDGRIIFAIPYESEFTLIGTTDAEHEDPQTPPVCTEEEKRYLIDFANRYFAQDIAPEDVVWTYSGVRPLYDDGSSSATAATRDYTLKLDATTGAPLLNIFGGKITTYRRLAESALEKIGEALGGRGAAWTAGVPLPGGDFPVDGVADLVADLRARYTFLTPAWALRLVRAYGTEAREILGAARSAEALGQSFGATLTEAELRWLMDKEFARTAEDVVWRRTKLGLRMTAEEIAAVDDWMAANAGARTDAAE</sequence>
<proteinExistence type="inferred from homology"/>
<dbReference type="PANTHER" id="PTHR11985">
    <property type="entry name" value="GLYCEROL-3-PHOSPHATE DEHYDROGENASE"/>
    <property type="match status" value="1"/>
</dbReference>
<evidence type="ECO:0000313" key="9">
    <source>
        <dbReference type="EMBL" id="SFR15804.1"/>
    </source>
</evidence>
<dbReference type="InterPro" id="IPR006076">
    <property type="entry name" value="FAD-dep_OxRdtase"/>
</dbReference>
<dbReference type="NCBIfam" id="NF009906">
    <property type="entry name" value="PRK13369.1"/>
    <property type="match status" value="1"/>
</dbReference>
<feature type="domain" description="Alpha-glycerophosphate oxidase C-terminal" evidence="8">
    <location>
        <begin position="411"/>
        <end position="521"/>
    </location>
</feature>
<gene>
    <name evidence="9" type="ORF">SAMN04515673_11056</name>
</gene>
<dbReference type="EMBL" id="FOYI01000010">
    <property type="protein sequence ID" value="SFR15804.1"/>
    <property type="molecule type" value="Genomic_DNA"/>
</dbReference>
<dbReference type="Pfam" id="PF16901">
    <property type="entry name" value="DAO_C"/>
    <property type="match status" value="1"/>
</dbReference>
<accession>A0A1I6EDH6</accession>
<dbReference type="SUPFAM" id="SSF54373">
    <property type="entry name" value="FAD-linked reductases, C-terminal domain"/>
    <property type="match status" value="1"/>
</dbReference>
<organism evidence="9 10">
    <name type="scientific">Poseidonocella sedimentorum</name>
    <dbReference type="NCBI Taxonomy" id="871652"/>
    <lineage>
        <taxon>Bacteria</taxon>
        <taxon>Pseudomonadati</taxon>
        <taxon>Pseudomonadota</taxon>
        <taxon>Alphaproteobacteria</taxon>
        <taxon>Rhodobacterales</taxon>
        <taxon>Roseobacteraceae</taxon>
        <taxon>Poseidonocella</taxon>
    </lineage>
</organism>
<dbReference type="OrthoDB" id="9766796at2"/>
<dbReference type="RefSeq" id="WP_092081737.1">
    <property type="nucleotide sequence ID" value="NZ_FOYI01000010.1"/>
</dbReference>
<dbReference type="GO" id="GO:0046168">
    <property type="term" value="P:glycerol-3-phosphate catabolic process"/>
    <property type="evidence" value="ECO:0007669"/>
    <property type="project" value="TreeGrafter"/>
</dbReference>
<feature type="domain" description="FAD dependent oxidoreductase" evidence="7">
    <location>
        <begin position="11"/>
        <end position="358"/>
    </location>
</feature>
<dbReference type="Gene3D" id="3.30.9.10">
    <property type="entry name" value="D-Amino Acid Oxidase, subunit A, domain 2"/>
    <property type="match status" value="1"/>
</dbReference>
<comment type="catalytic activity">
    <reaction evidence="6">
        <text>a quinone + sn-glycerol 3-phosphate = dihydroxyacetone phosphate + a quinol</text>
        <dbReference type="Rhea" id="RHEA:18977"/>
        <dbReference type="ChEBI" id="CHEBI:24646"/>
        <dbReference type="ChEBI" id="CHEBI:57597"/>
        <dbReference type="ChEBI" id="CHEBI:57642"/>
        <dbReference type="ChEBI" id="CHEBI:132124"/>
        <dbReference type="EC" id="1.1.5.3"/>
    </reaction>
</comment>